<dbReference type="OrthoDB" id="525451at2"/>
<dbReference type="InterPro" id="IPR025566">
    <property type="entry name" value="DUF4331"/>
</dbReference>
<protein>
    <submittedName>
        <fullName evidence="2">DUF4331 domain-containing protein</fullName>
    </submittedName>
</protein>
<keyword evidence="3" id="KW-1185">Reference proteome</keyword>
<reference evidence="2 3" key="1">
    <citation type="submission" date="2019-12" db="EMBL/GenBank/DDBJ databases">
        <title>Genomic-based taxomic classification of the family Erythrobacteraceae.</title>
        <authorList>
            <person name="Xu L."/>
        </authorList>
    </citation>
    <scope>NUCLEOTIDE SEQUENCE [LARGE SCALE GENOMIC DNA]</scope>
    <source>
        <strain evidence="2 3">DSM 17792</strain>
    </source>
</reference>
<keyword evidence="1" id="KW-0732">Signal</keyword>
<comment type="caution">
    <text evidence="2">The sequence shown here is derived from an EMBL/GenBank/DDBJ whole genome shotgun (WGS) entry which is preliminary data.</text>
</comment>
<dbReference type="AlphaFoldDB" id="A0A844XTH1"/>
<feature type="chain" id="PRO_5032453095" evidence="1">
    <location>
        <begin position="27"/>
        <end position="235"/>
    </location>
</feature>
<dbReference type="PROSITE" id="PS51257">
    <property type="entry name" value="PROKAR_LIPOPROTEIN"/>
    <property type="match status" value="1"/>
</dbReference>
<sequence>MKTNNHLSLRRLAMATSMVASLGMLSACFDGDDDDPVALPTPTPTPPPTETTFNVEPCLNQMIPGTGVTVAQAVVPDTLTLDLSAASGFPNGRKLPDPVIDVTLAVIFLDLSVNGPGTLAGLPLNPPANDVAFRDTFPYLAGPQGSPPVADNSGTMFTFRSDPVSSYVRVDRMGMPAVSTALIPSDRKNAYNDAGPAADANGDFVPDLAATLTGLTNALADDLTGAGLTPCAVPE</sequence>
<gene>
    <name evidence="2" type="ORF">GRI69_09680</name>
</gene>
<dbReference type="Proteomes" id="UP000448199">
    <property type="component" value="Unassembled WGS sequence"/>
</dbReference>
<accession>A0A844XTH1</accession>
<evidence type="ECO:0000313" key="2">
    <source>
        <dbReference type="EMBL" id="MXO48527.1"/>
    </source>
</evidence>
<evidence type="ECO:0000313" key="3">
    <source>
        <dbReference type="Proteomes" id="UP000448199"/>
    </source>
</evidence>
<dbReference type="Pfam" id="PF14224">
    <property type="entry name" value="DUF4331"/>
    <property type="match status" value="1"/>
</dbReference>
<name>A0A844XTH1_9SPHN</name>
<feature type="signal peptide" evidence="1">
    <location>
        <begin position="1"/>
        <end position="26"/>
    </location>
</feature>
<dbReference type="EMBL" id="WTYC01000004">
    <property type="protein sequence ID" value="MXO48527.1"/>
    <property type="molecule type" value="Genomic_DNA"/>
</dbReference>
<evidence type="ECO:0000256" key="1">
    <source>
        <dbReference type="SAM" id="SignalP"/>
    </source>
</evidence>
<organism evidence="2 3">
    <name type="scientific">Qipengyuania vulgaris</name>
    <dbReference type="NCBI Taxonomy" id="291985"/>
    <lineage>
        <taxon>Bacteria</taxon>
        <taxon>Pseudomonadati</taxon>
        <taxon>Pseudomonadota</taxon>
        <taxon>Alphaproteobacteria</taxon>
        <taxon>Sphingomonadales</taxon>
        <taxon>Erythrobacteraceae</taxon>
        <taxon>Qipengyuania</taxon>
    </lineage>
</organism>
<proteinExistence type="predicted"/>
<dbReference type="RefSeq" id="WP_160728077.1">
    <property type="nucleotide sequence ID" value="NZ_WTYC01000004.1"/>
</dbReference>